<dbReference type="HOGENOM" id="CLU_031477_1_1_1"/>
<dbReference type="GO" id="GO:0006654">
    <property type="term" value="P:phosphatidic acid biosynthetic process"/>
    <property type="evidence" value="ECO:0007669"/>
    <property type="project" value="TreeGrafter"/>
</dbReference>
<sequence length="338" mass="36543">MAMTPANDAFTLNTRYSYTHSPRRSSTRSPSPTTTALGKLTRRNTSNPRRLSHGANGTTTSTTTQLQDIGEDVTREADVGRRSRSPEVKKIDWEIPRKLLHSSIGFFVVPLYTRGIVARPVIIVLSGALAVISAADLARFTVGPFERLYERFFGFLMRASEKHKVNGVIWYLIGVLISLKAYPLDVAVVSILILSWADTAASTFGRLWGPRTPPLPARVPLLPFLPRSARARSLIALPFAPRKSLAGFLAASLTAGLIAFGFWGWVAPLCASSTAVWTWDDEIVGGWLGLGVLSLVSAVIGGVAEALDVGSLDDNLTIPVLTGGGIWGFLRLVSALFQ</sequence>
<evidence type="ECO:0000256" key="1">
    <source>
        <dbReference type="SAM" id="MobiDB-lite"/>
    </source>
</evidence>
<accession>A0A0C9UW98</accession>
<dbReference type="PANTHER" id="PTHR31303:SF1">
    <property type="entry name" value="CTP-DEPENDENT DIACYLGLYCEROL KINASE 1"/>
    <property type="match status" value="1"/>
</dbReference>
<reference evidence="3 4" key="1">
    <citation type="submission" date="2014-06" db="EMBL/GenBank/DDBJ databases">
        <title>Evolutionary Origins and Diversification of the Mycorrhizal Mutualists.</title>
        <authorList>
            <consortium name="DOE Joint Genome Institute"/>
            <consortium name="Mycorrhizal Genomics Consortium"/>
            <person name="Kohler A."/>
            <person name="Kuo A."/>
            <person name="Nagy L.G."/>
            <person name="Floudas D."/>
            <person name="Copeland A."/>
            <person name="Barry K.W."/>
            <person name="Cichocki N."/>
            <person name="Veneault-Fourrey C."/>
            <person name="LaButti K."/>
            <person name="Lindquist E.A."/>
            <person name="Lipzen A."/>
            <person name="Lundell T."/>
            <person name="Morin E."/>
            <person name="Murat C."/>
            <person name="Riley R."/>
            <person name="Ohm R."/>
            <person name="Sun H."/>
            <person name="Tunlid A."/>
            <person name="Henrissat B."/>
            <person name="Grigoriev I.V."/>
            <person name="Hibbett D.S."/>
            <person name="Martin F."/>
        </authorList>
    </citation>
    <scope>NUCLEOTIDE SEQUENCE [LARGE SCALE GENOMIC DNA]</scope>
    <source>
        <strain evidence="3 4">SS14</strain>
    </source>
</reference>
<evidence type="ECO:0000313" key="4">
    <source>
        <dbReference type="Proteomes" id="UP000054279"/>
    </source>
</evidence>
<dbReference type="AlphaFoldDB" id="A0A0C9UW98"/>
<name>A0A0C9UW98_SPHS4</name>
<feature type="transmembrane region" description="Helical" evidence="2">
    <location>
        <begin position="245"/>
        <end position="266"/>
    </location>
</feature>
<proteinExistence type="predicted"/>
<evidence type="ECO:0008006" key="5">
    <source>
        <dbReference type="Google" id="ProtNLM"/>
    </source>
</evidence>
<dbReference type="GO" id="GO:0004143">
    <property type="term" value="F:ATP-dependent diacylglycerol kinase activity"/>
    <property type="evidence" value="ECO:0007669"/>
    <property type="project" value="InterPro"/>
</dbReference>
<feature type="transmembrane region" description="Helical" evidence="2">
    <location>
        <begin position="163"/>
        <end position="182"/>
    </location>
</feature>
<organism evidence="3 4">
    <name type="scientific">Sphaerobolus stellatus (strain SS14)</name>
    <dbReference type="NCBI Taxonomy" id="990650"/>
    <lineage>
        <taxon>Eukaryota</taxon>
        <taxon>Fungi</taxon>
        <taxon>Dikarya</taxon>
        <taxon>Basidiomycota</taxon>
        <taxon>Agaricomycotina</taxon>
        <taxon>Agaricomycetes</taxon>
        <taxon>Phallomycetidae</taxon>
        <taxon>Geastrales</taxon>
        <taxon>Sphaerobolaceae</taxon>
        <taxon>Sphaerobolus</taxon>
    </lineage>
</organism>
<feature type="transmembrane region" description="Helical" evidence="2">
    <location>
        <begin position="99"/>
        <end position="117"/>
    </location>
</feature>
<keyword evidence="2" id="KW-0812">Transmembrane</keyword>
<dbReference type="PANTHER" id="PTHR31303">
    <property type="entry name" value="CTP-DEPENDENT DIACYLGLYCEROL KINASE 1"/>
    <property type="match status" value="1"/>
</dbReference>
<feature type="region of interest" description="Disordered" evidence="1">
    <location>
        <begin position="1"/>
        <end position="81"/>
    </location>
</feature>
<dbReference type="InterPro" id="IPR037997">
    <property type="entry name" value="Dgk1-like"/>
</dbReference>
<dbReference type="EMBL" id="KN837211">
    <property type="protein sequence ID" value="KIJ33522.1"/>
    <property type="molecule type" value="Genomic_DNA"/>
</dbReference>
<dbReference type="GO" id="GO:0005789">
    <property type="term" value="C:endoplasmic reticulum membrane"/>
    <property type="evidence" value="ECO:0007669"/>
    <property type="project" value="TreeGrafter"/>
</dbReference>
<keyword evidence="2" id="KW-0472">Membrane</keyword>
<evidence type="ECO:0000313" key="3">
    <source>
        <dbReference type="EMBL" id="KIJ33522.1"/>
    </source>
</evidence>
<gene>
    <name evidence="3" type="ORF">M422DRAFT_783113</name>
</gene>
<dbReference type="Proteomes" id="UP000054279">
    <property type="component" value="Unassembled WGS sequence"/>
</dbReference>
<protein>
    <recommendedName>
        <fullName evidence="5">Dolichol kinase</fullName>
    </recommendedName>
</protein>
<feature type="transmembrane region" description="Helical" evidence="2">
    <location>
        <begin position="286"/>
        <end position="304"/>
    </location>
</feature>
<feature type="compositionally biased region" description="Basic and acidic residues" evidence="1">
    <location>
        <begin position="72"/>
        <end position="81"/>
    </location>
</feature>
<feature type="transmembrane region" description="Helical" evidence="2">
    <location>
        <begin position="123"/>
        <end position="142"/>
    </location>
</feature>
<feature type="transmembrane region" description="Helical" evidence="2">
    <location>
        <begin position="316"/>
        <end position="337"/>
    </location>
</feature>
<dbReference type="OrthoDB" id="5673at2759"/>
<keyword evidence="4" id="KW-1185">Reference proteome</keyword>
<keyword evidence="2" id="KW-1133">Transmembrane helix</keyword>
<evidence type="ECO:0000256" key="2">
    <source>
        <dbReference type="SAM" id="Phobius"/>
    </source>
</evidence>